<dbReference type="RefSeq" id="WP_079493522.1">
    <property type="nucleotide sequence ID" value="NZ_FUZT01000009.1"/>
</dbReference>
<organism evidence="1 2">
    <name type="scientific">Maledivibacter halophilus</name>
    <dbReference type="NCBI Taxonomy" id="36842"/>
    <lineage>
        <taxon>Bacteria</taxon>
        <taxon>Bacillati</taxon>
        <taxon>Bacillota</taxon>
        <taxon>Clostridia</taxon>
        <taxon>Peptostreptococcales</taxon>
        <taxon>Caminicellaceae</taxon>
        <taxon>Maledivibacter</taxon>
    </lineage>
</organism>
<sequence>MTKQKNTKDKDYTSAKEAMNLIDKSYNSHDYDIIPKQQNAYVMPWSMKKDEDIIDPSRFYEDSDFE</sequence>
<dbReference type="EMBL" id="FUZT01000009">
    <property type="protein sequence ID" value="SKC81782.1"/>
    <property type="molecule type" value="Genomic_DNA"/>
</dbReference>
<accession>A0A1T5M0N9</accession>
<dbReference type="Proteomes" id="UP000190285">
    <property type="component" value="Unassembled WGS sequence"/>
</dbReference>
<evidence type="ECO:0000313" key="2">
    <source>
        <dbReference type="Proteomes" id="UP000190285"/>
    </source>
</evidence>
<name>A0A1T5M0N9_9FIRM</name>
<proteinExistence type="predicted"/>
<dbReference type="AlphaFoldDB" id="A0A1T5M0N9"/>
<evidence type="ECO:0000313" key="1">
    <source>
        <dbReference type="EMBL" id="SKC81782.1"/>
    </source>
</evidence>
<gene>
    <name evidence="1" type="ORF">SAMN02194393_03658</name>
</gene>
<reference evidence="1 2" key="1">
    <citation type="submission" date="2017-02" db="EMBL/GenBank/DDBJ databases">
        <authorList>
            <person name="Peterson S.W."/>
        </authorList>
    </citation>
    <scope>NUCLEOTIDE SEQUENCE [LARGE SCALE GENOMIC DNA]</scope>
    <source>
        <strain evidence="1 2">M1</strain>
    </source>
</reference>
<keyword evidence="2" id="KW-1185">Reference proteome</keyword>
<dbReference type="OrthoDB" id="1754972at2"/>
<protein>
    <submittedName>
        <fullName evidence="1">Uncharacterized protein</fullName>
    </submittedName>
</protein>